<evidence type="ECO:0000256" key="2">
    <source>
        <dbReference type="ARBA" id="ARBA00022448"/>
    </source>
</evidence>
<feature type="transmembrane region" description="Helical" evidence="11">
    <location>
        <begin position="309"/>
        <end position="326"/>
    </location>
</feature>
<dbReference type="AlphaFoldDB" id="A0A1G1L2D1"/>
<feature type="transmembrane region" description="Helical" evidence="11">
    <location>
        <begin position="126"/>
        <end position="145"/>
    </location>
</feature>
<evidence type="ECO:0000256" key="4">
    <source>
        <dbReference type="ARBA" id="ARBA00022660"/>
    </source>
</evidence>
<keyword evidence="3" id="KW-0349">Heme</keyword>
<keyword evidence="8 11" id="KW-1133">Transmembrane helix</keyword>
<evidence type="ECO:0000256" key="3">
    <source>
        <dbReference type="ARBA" id="ARBA00022617"/>
    </source>
</evidence>
<dbReference type="Proteomes" id="UP000178187">
    <property type="component" value="Unassembled WGS sequence"/>
</dbReference>
<comment type="subcellular location">
    <subcellularLocation>
        <location evidence="1">Membrane</location>
        <topology evidence="1">Multi-pass membrane protein</topology>
    </subcellularLocation>
</comment>
<evidence type="ECO:0000256" key="9">
    <source>
        <dbReference type="ARBA" id="ARBA00023004"/>
    </source>
</evidence>
<dbReference type="GO" id="GO:0016491">
    <property type="term" value="F:oxidoreductase activity"/>
    <property type="evidence" value="ECO:0007669"/>
    <property type="project" value="InterPro"/>
</dbReference>
<evidence type="ECO:0000256" key="10">
    <source>
        <dbReference type="ARBA" id="ARBA00023136"/>
    </source>
</evidence>
<dbReference type="InterPro" id="IPR027387">
    <property type="entry name" value="Cytb/b6-like_sf"/>
</dbReference>
<proteinExistence type="predicted"/>
<keyword evidence="2" id="KW-0813">Transport</keyword>
<dbReference type="GO" id="GO:0016020">
    <property type="term" value="C:membrane"/>
    <property type="evidence" value="ECO:0007669"/>
    <property type="project" value="UniProtKB-SubCell"/>
</dbReference>
<dbReference type="Pfam" id="PF00033">
    <property type="entry name" value="Cytochrome_B"/>
    <property type="match status" value="1"/>
</dbReference>
<evidence type="ECO:0000256" key="1">
    <source>
        <dbReference type="ARBA" id="ARBA00004141"/>
    </source>
</evidence>
<evidence type="ECO:0000256" key="7">
    <source>
        <dbReference type="ARBA" id="ARBA00022982"/>
    </source>
</evidence>
<organism evidence="14 15">
    <name type="scientific">Candidatus Danuiimicrobium aquiferis</name>
    <dbReference type="NCBI Taxonomy" id="1801832"/>
    <lineage>
        <taxon>Bacteria</taxon>
        <taxon>Pseudomonadati</taxon>
        <taxon>Candidatus Omnitrophota</taxon>
        <taxon>Candidatus Danuiimicrobium</taxon>
    </lineage>
</organism>
<dbReference type="PROSITE" id="PS51003">
    <property type="entry name" value="CYTB_CTER"/>
    <property type="match status" value="1"/>
</dbReference>
<feature type="transmembrane region" description="Helical" evidence="11">
    <location>
        <begin position="240"/>
        <end position="264"/>
    </location>
</feature>
<name>A0A1G1L2D1_9BACT</name>
<evidence type="ECO:0000313" key="14">
    <source>
        <dbReference type="EMBL" id="OGW99322.1"/>
    </source>
</evidence>
<feature type="transmembrane region" description="Helical" evidence="11">
    <location>
        <begin position="95"/>
        <end position="114"/>
    </location>
</feature>
<keyword evidence="4" id="KW-0679">Respiratory chain</keyword>
<feature type="domain" description="Cytochrome b/b6 N-terminal region profile" evidence="12">
    <location>
        <begin position="10"/>
        <end position="222"/>
    </location>
</feature>
<dbReference type="PANTHER" id="PTHR19271">
    <property type="entry name" value="CYTOCHROME B"/>
    <property type="match status" value="1"/>
</dbReference>
<keyword evidence="10 11" id="KW-0472">Membrane</keyword>
<keyword evidence="9" id="KW-0408">Iron</keyword>
<accession>A0A1G1L2D1</accession>
<dbReference type="SUPFAM" id="SSF81648">
    <property type="entry name" value="a domain/subunit of cytochrome bc1 complex (Ubiquinol-cytochrome c reductase)"/>
    <property type="match status" value="1"/>
</dbReference>
<feature type="domain" description="Cytochrome b/b6 C-terminal region profile" evidence="13">
    <location>
        <begin position="226"/>
        <end position="362"/>
    </location>
</feature>
<dbReference type="Gene3D" id="1.20.810.10">
    <property type="entry name" value="Cytochrome Bc1 Complex, Chain C"/>
    <property type="match status" value="1"/>
</dbReference>
<keyword evidence="7" id="KW-0249">Electron transport</keyword>
<sequence length="362" mass="40931">MTGSNVLQKLYQWCEERIKWQGLLEFMKNKKVPVHNHSVWYYGGNILITFFLIQVVTGIALLFYYQPTPETAYESVRAIILETRFGWLIRSLHSWSASLMVATAFVHLFSTFFLKAYRNPRELTWMSGMLMFFAILGFGFSGYLLPWNELSYFATKVGTGIAGQTPFVGTYLKFFLRGGEEVGAATLSRFFAFHVCVLPMGLAALLAIHLILIQVHGLSVPVSLEEKKDKLKSVAFFPDFVLRECAVSCLMIAVVVSLSVLFPWELGKKADPFLATPSGIQPEWYFLFMFQALQMIPAKLGFLEGEKVGILFFILGFAFMLFVPAIDRQAEKGKKSPLFTWLGVLIGMFVVGMTLMSMIANR</sequence>
<feature type="transmembrane region" description="Helical" evidence="11">
    <location>
        <begin position="338"/>
        <end position="360"/>
    </location>
</feature>
<comment type="caution">
    <text evidence="14">The sequence shown here is derived from an EMBL/GenBank/DDBJ whole genome shotgun (WGS) entry which is preliminary data.</text>
</comment>
<dbReference type="SUPFAM" id="SSF81342">
    <property type="entry name" value="Transmembrane di-heme cytochromes"/>
    <property type="match status" value="1"/>
</dbReference>
<dbReference type="CDD" id="cd00284">
    <property type="entry name" value="Cytochrome_b_N"/>
    <property type="match status" value="1"/>
</dbReference>
<dbReference type="PROSITE" id="PS51002">
    <property type="entry name" value="CYTB_NTER"/>
    <property type="match status" value="1"/>
</dbReference>
<protein>
    <submittedName>
        <fullName evidence="14">Cytochrome bc complex cytochrome b subunit</fullName>
    </submittedName>
</protein>
<keyword evidence="6" id="KW-0479">Metal-binding</keyword>
<dbReference type="GO" id="GO:0046872">
    <property type="term" value="F:metal ion binding"/>
    <property type="evidence" value="ECO:0007669"/>
    <property type="project" value="UniProtKB-KW"/>
</dbReference>
<dbReference type="EMBL" id="MHFR01000009">
    <property type="protein sequence ID" value="OGW99322.1"/>
    <property type="molecule type" value="Genomic_DNA"/>
</dbReference>
<dbReference type="InterPro" id="IPR005797">
    <property type="entry name" value="Cyt_b/b6_N"/>
</dbReference>
<keyword evidence="5 11" id="KW-0812">Transmembrane</keyword>
<dbReference type="InterPro" id="IPR005798">
    <property type="entry name" value="Cyt_b/b6_C"/>
</dbReference>
<evidence type="ECO:0000256" key="11">
    <source>
        <dbReference type="SAM" id="Phobius"/>
    </source>
</evidence>
<dbReference type="GO" id="GO:0009055">
    <property type="term" value="F:electron transfer activity"/>
    <property type="evidence" value="ECO:0007669"/>
    <property type="project" value="InterPro"/>
</dbReference>
<dbReference type="InterPro" id="IPR048259">
    <property type="entry name" value="Cytochrome_b_N_euk/bac"/>
</dbReference>
<gene>
    <name evidence="14" type="ORF">A3G33_05900</name>
</gene>
<dbReference type="InterPro" id="IPR036150">
    <property type="entry name" value="Cyt_b/b6_C_sf"/>
</dbReference>
<evidence type="ECO:0000259" key="12">
    <source>
        <dbReference type="PROSITE" id="PS51002"/>
    </source>
</evidence>
<dbReference type="Pfam" id="PF00032">
    <property type="entry name" value="Cytochrom_B_C"/>
    <property type="match status" value="1"/>
</dbReference>
<evidence type="ECO:0000313" key="15">
    <source>
        <dbReference type="Proteomes" id="UP000178187"/>
    </source>
</evidence>
<feature type="transmembrane region" description="Helical" evidence="11">
    <location>
        <begin position="39"/>
        <end position="65"/>
    </location>
</feature>
<evidence type="ECO:0000259" key="13">
    <source>
        <dbReference type="PROSITE" id="PS51003"/>
    </source>
</evidence>
<evidence type="ECO:0000256" key="8">
    <source>
        <dbReference type="ARBA" id="ARBA00022989"/>
    </source>
</evidence>
<dbReference type="GO" id="GO:0022904">
    <property type="term" value="P:respiratory electron transport chain"/>
    <property type="evidence" value="ECO:0007669"/>
    <property type="project" value="InterPro"/>
</dbReference>
<dbReference type="InterPro" id="IPR016174">
    <property type="entry name" value="Di-haem_cyt_TM"/>
</dbReference>
<dbReference type="PANTHER" id="PTHR19271:SF16">
    <property type="entry name" value="CYTOCHROME B"/>
    <property type="match status" value="1"/>
</dbReference>
<evidence type="ECO:0000256" key="6">
    <source>
        <dbReference type="ARBA" id="ARBA00022723"/>
    </source>
</evidence>
<feature type="transmembrane region" description="Helical" evidence="11">
    <location>
        <begin position="191"/>
        <end position="219"/>
    </location>
</feature>
<reference evidence="14 15" key="1">
    <citation type="journal article" date="2016" name="Nat. Commun.">
        <title>Thousands of microbial genomes shed light on interconnected biogeochemical processes in an aquifer system.</title>
        <authorList>
            <person name="Anantharaman K."/>
            <person name="Brown C.T."/>
            <person name="Hug L.A."/>
            <person name="Sharon I."/>
            <person name="Castelle C.J."/>
            <person name="Probst A.J."/>
            <person name="Thomas B.C."/>
            <person name="Singh A."/>
            <person name="Wilkins M.J."/>
            <person name="Karaoz U."/>
            <person name="Brodie E.L."/>
            <person name="Williams K.H."/>
            <person name="Hubbard S.S."/>
            <person name="Banfield J.F."/>
        </authorList>
    </citation>
    <scope>NUCLEOTIDE SEQUENCE [LARGE SCALE GENOMIC DNA]</scope>
</reference>
<evidence type="ECO:0000256" key="5">
    <source>
        <dbReference type="ARBA" id="ARBA00022692"/>
    </source>
</evidence>